<dbReference type="InterPro" id="IPR052165">
    <property type="entry name" value="Membrane_assoc_protease"/>
</dbReference>
<feature type="domain" description="NfeD-like C-terminal" evidence="6">
    <location>
        <begin position="88"/>
        <end position="144"/>
    </location>
</feature>
<evidence type="ECO:0000256" key="3">
    <source>
        <dbReference type="ARBA" id="ARBA00022989"/>
    </source>
</evidence>
<accession>A0A941EUC0</accession>
<dbReference type="PANTHER" id="PTHR33507:SF3">
    <property type="entry name" value="INNER MEMBRANE PROTEIN YBBJ"/>
    <property type="match status" value="1"/>
</dbReference>
<sequence length="145" mass="15124">MGSVATLHSWEWWLLAAVLLLLGEAATNALVFLMPFGGAVVAAALAAFGVPWYLQLPAFVVVTIGLLAFVRPLAVRRQSGPGLRTGAAALVGQEALVTERVDGHRGRIRLDGQIWSARALDSEGVFEAGEAVHVAAIDGATAVVV</sequence>
<organism evidence="7 8">
    <name type="scientific">Actinospica durhamensis</name>
    <dbReference type="NCBI Taxonomy" id="1508375"/>
    <lineage>
        <taxon>Bacteria</taxon>
        <taxon>Bacillati</taxon>
        <taxon>Actinomycetota</taxon>
        <taxon>Actinomycetes</taxon>
        <taxon>Catenulisporales</taxon>
        <taxon>Actinospicaceae</taxon>
        <taxon>Actinospica</taxon>
    </lineage>
</organism>
<keyword evidence="2 5" id="KW-0812">Transmembrane</keyword>
<dbReference type="InterPro" id="IPR012340">
    <property type="entry name" value="NA-bd_OB-fold"/>
</dbReference>
<evidence type="ECO:0000259" key="6">
    <source>
        <dbReference type="Pfam" id="PF01957"/>
    </source>
</evidence>
<dbReference type="SUPFAM" id="SSF141322">
    <property type="entry name" value="NfeD domain-like"/>
    <property type="match status" value="1"/>
</dbReference>
<dbReference type="GO" id="GO:0005886">
    <property type="term" value="C:plasma membrane"/>
    <property type="evidence" value="ECO:0007669"/>
    <property type="project" value="TreeGrafter"/>
</dbReference>
<proteinExistence type="predicted"/>
<protein>
    <submittedName>
        <fullName evidence="7">NfeD family protein</fullName>
    </submittedName>
</protein>
<gene>
    <name evidence="7" type="ORF">KDL01_31310</name>
</gene>
<keyword evidence="4 5" id="KW-0472">Membrane</keyword>
<feature type="transmembrane region" description="Helical" evidence="5">
    <location>
        <begin position="52"/>
        <end position="70"/>
    </location>
</feature>
<dbReference type="Pfam" id="PF01957">
    <property type="entry name" value="NfeD"/>
    <property type="match status" value="1"/>
</dbReference>
<dbReference type="InterPro" id="IPR002810">
    <property type="entry name" value="NfeD-like_C"/>
</dbReference>
<dbReference type="Proteomes" id="UP000675781">
    <property type="component" value="Unassembled WGS sequence"/>
</dbReference>
<dbReference type="RefSeq" id="WP_212532269.1">
    <property type="nucleotide sequence ID" value="NZ_JAGSOG010000232.1"/>
</dbReference>
<evidence type="ECO:0000313" key="7">
    <source>
        <dbReference type="EMBL" id="MBR7837805.1"/>
    </source>
</evidence>
<keyword evidence="8" id="KW-1185">Reference proteome</keyword>
<dbReference type="EMBL" id="JAGSOG010000232">
    <property type="protein sequence ID" value="MBR7837805.1"/>
    <property type="molecule type" value="Genomic_DNA"/>
</dbReference>
<evidence type="ECO:0000313" key="8">
    <source>
        <dbReference type="Proteomes" id="UP000675781"/>
    </source>
</evidence>
<evidence type="ECO:0000256" key="4">
    <source>
        <dbReference type="ARBA" id="ARBA00023136"/>
    </source>
</evidence>
<evidence type="ECO:0000256" key="2">
    <source>
        <dbReference type="ARBA" id="ARBA00022692"/>
    </source>
</evidence>
<dbReference type="Gene3D" id="2.40.50.140">
    <property type="entry name" value="Nucleic acid-binding proteins"/>
    <property type="match status" value="1"/>
</dbReference>
<comment type="caution">
    <text evidence="7">The sequence shown here is derived from an EMBL/GenBank/DDBJ whole genome shotgun (WGS) entry which is preliminary data.</text>
</comment>
<dbReference type="AlphaFoldDB" id="A0A941EUC0"/>
<evidence type="ECO:0000256" key="5">
    <source>
        <dbReference type="SAM" id="Phobius"/>
    </source>
</evidence>
<keyword evidence="3 5" id="KW-1133">Transmembrane helix</keyword>
<reference evidence="7" key="1">
    <citation type="submission" date="2021-04" db="EMBL/GenBank/DDBJ databases">
        <title>Genome based classification of Actinospica acidithermotolerans sp. nov., an actinobacterium isolated from an Indonesian hot spring.</title>
        <authorList>
            <person name="Kusuma A.B."/>
            <person name="Putra K.E."/>
            <person name="Nafisah S."/>
            <person name="Loh J."/>
            <person name="Nouioui I."/>
            <person name="Goodfellow M."/>
        </authorList>
    </citation>
    <scope>NUCLEOTIDE SEQUENCE</scope>
    <source>
        <strain evidence="7">CSCA 57</strain>
    </source>
</reference>
<comment type="subcellular location">
    <subcellularLocation>
        <location evidence="1">Membrane</location>
        <topology evidence="1">Multi-pass membrane protein</topology>
    </subcellularLocation>
</comment>
<feature type="transmembrane region" description="Helical" evidence="5">
    <location>
        <begin position="12"/>
        <end position="32"/>
    </location>
</feature>
<name>A0A941EUC0_9ACTN</name>
<evidence type="ECO:0000256" key="1">
    <source>
        <dbReference type="ARBA" id="ARBA00004141"/>
    </source>
</evidence>
<dbReference type="PANTHER" id="PTHR33507">
    <property type="entry name" value="INNER MEMBRANE PROTEIN YBBJ"/>
    <property type="match status" value="1"/>
</dbReference>